<dbReference type="GO" id="GO:0005811">
    <property type="term" value="C:lipid droplet"/>
    <property type="evidence" value="ECO:0007669"/>
    <property type="project" value="TreeGrafter"/>
</dbReference>
<sequence>MYMCVCYAHMKDFLLTENDPKPATKQPSPGVPVWIPQYKAYGHVGLYSLVDRMVIARTNCLLDYYYGTKARIHPTKWLVPSFFFAWFVTLMMLMLNLLLKFSVTRSLLGLMRKFFIKPGHGPSEEQMQQAKAEFRVIATSKNTKKAVEVSFLVTGDAGYLHTSKFLVEHGLFMADQRKGALRTRKGGFFTPAGLAKDAVLKKFSEEKDFKLTIKDL</sequence>
<dbReference type="GO" id="GO:0005739">
    <property type="term" value="C:mitochondrion"/>
    <property type="evidence" value="ECO:0007669"/>
    <property type="project" value="TreeGrafter"/>
</dbReference>
<organism evidence="2 3">
    <name type="scientific">Reticulomyxa filosa</name>
    <dbReference type="NCBI Taxonomy" id="46433"/>
    <lineage>
        <taxon>Eukaryota</taxon>
        <taxon>Sar</taxon>
        <taxon>Rhizaria</taxon>
        <taxon>Retaria</taxon>
        <taxon>Foraminifera</taxon>
        <taxon>Monothalamids</taxon>
        <taxon>Reticulomyxidae</taxon>
        <taxon>Reticulomyxa</taxon>
    </lineage>
</organism>
<evidence type="ECO:0000313" key="2">
    <source>
        <dbReference type="EMBL" id="ETO35004.1"/>
    </source>
</evidence>
<accession>X6PAB9</accession>
<dbReference type="GO" id="GO:0005886">
    <property type="term" value="C:plasma membrane"/>
    <property type="evidence" value="ECO:0007669"/>
    <property type="project" value="TreeGrafter"/>
</dbReference>
<evidence type="ECO:0000313" key="3">
    <source>
        <dbReference type="Proteomes" id="UP000023152"/>
    </source>
</evidence>
<reference evidence="2 3" key="1">
    <citation type="journal article" date="2013" name="Curr. Biol.">
        <title>The Genome of the Foraminiferan Reticulomyxa filosa.</title>
        <authorList>
            <person name="Glockner G."/>
            <person name="Hulsmann N."/>
            <person name="Schleicher M."/>
            <person name="Noegel A.A."/>
            <person name="Eichinger L."/>
            <person name="Gallinger C."/>
            <person name="Pawlowski J."/>
            <person name="Sierra R."/>
            <person name="Euteneuer U."/>
            <person name="Pillet L."/>
            <person name="Moustafa A."/>
            <person name="Platzer M."/>
            <person name="Groth M."/>
            <person name="Szafranski K."/>
            <person name="Schliwa M."/>
        </authorList>
    </citation>
    <scope>NUCLEOTIDE SEQUENCE [LARGE SCALE GENOMIC DNA]</scope>
</reference>
<gene>
    <name evidence="2" type="ORF">RFI_02069</name>
</gene>
<dbReference type="EMBL" id="ASPP01002043">
    <property type="protein sequence ID" value="ETO35004.1"/>
    <property type="molecule type" value="Genomic_DNA"/>
</dbReference>
<keyword evidence="1" id="KW-0812">Transmembrane</keyword>
<dbReference type="GO" id="GO:0009247">
    <property type="term" value="P:glycolipid biosynthetic process"/>
    <property type="evidence" value="ECO:0007669"/>
    <property type="project" value="TreeGrafter"/>
</dbReference>
<keyword evidence="1" id="KW-1133">Transmembrane helix</keyword>
<evidence type="ECO:0000256" key="1">
    <source>
        <dbReference type="SAM" id="Phobius"/>
    </source>
</evidence>
<name>X6PAB9_RETFI</name>
<proteinExistence type="predicted"/>
<keyword evidence="1" id="KW-0472">Membrane</keyword>
<dbReference type="OrthoDB" id="10268090at2759"/>
<comment type="caution">
    <text evidence="2">The sequence shown here is derived from an EMBL/GenBank/DDBJ whole genome shotgun (WGS) entry which is preliminary data.</text>
</comment>
<protein>
    <submittedName>
        <fullName evidence="2">Uncharacterized protein</fullName>
    </submittedName>
</protein>
<dbReference type="AlphaFoldDB" id="X6PAB9"/>
<dbReference type="Proteomes" id="UP000023152">
    <property type="component" value="Unassembled WGS sequence"/>
</dbReference>
<keyword evidence="3" id="KW-1185">Reference proteome</keyword>
<dbReference type="PANTHER" id="PTHR12286">
    <property type="entry name" value="SACCHAROPINE DEHYDROGENASE-LIKE OXIDOREDUCTASE"/>
    <property type="match status" value="1"/>
</dbReference>
<feature type="transmembrane region" description="Helical" evidence="1">
    <location>
        <begin position="83"/>
        <end position="103"/>
    </location>
</feature>
<dbReference type="PANTHER" id="PTHR12286:SF5">
    <property type="entry name" value="SACCHAROPINE DEHYDROGENASE-LIKE OXIDOREDUCTASE"/>
    <property type="match status" value="1"/>
</dbReference>
<dbReference type="InterPro" id="IPR051276">
    <property type="entry name" value="Saccharopine_DH-like_oxidrdct"/>
</dbReference>